<protein>
    <recommendedName>
        <fullName evidence="6">Transport permease protein</fullName>
    </recommendedName>
</protein>
<dbReference type="InterPro" id="IPR051784">
    <property type="entry name" value="Nod_factor_ABC_transporter"/>
</dbReference>
<feature type="domain" description="ABC transmembrane type-2" evidence="7">
    <location>
        <begin position="38"/>
        <end position="278"/>
    </location>
</feature>
<dbReference type="PANTHER" id="PTHR43229:SF2">
    <property type="entry name" value="NODULATION PROTEIN J"/>
    <property type="match status" value="1"/>
</dbReference>
<dbReference type="EMBL" id="JADKPN010000011">
    <property type="protein sequence ID" value="MBF4764792.1"/>
    <property type="molecule type" value="Genomic_DNA"/>
</dbReference>
<keyword evidence="6" id="KW-1003">Cell membrane</keyword>
<evidence type="ECO:0000256" key="2">
    <source>
        <dbReference type="ARBA" id="ARBA00022692"/>
    </source>
</evidence>
<keyword evidence="9" id="KW-1185">Reference proteome</keyword>
<feature type="transmembrane region" description="Helical" evidence="6">
    <location>
        <begin position="119"/>
        <end position="144"/>
    </location>
</feature>
<gene>
    <name evidence="8" type="ORF">ISU07_16790</name>
</gene>
<dbReference type="GO" id="GO:0046677">
    <property type="term" value="P:response to antibiotic"/>
    <property type="evidence" value="ECO:0007669"/>
    <property type="project" value="UniProtKB-KW"/>
</dbReference>
<comment type="similarity">
    <text evidence="6">Belongs to the ABC-2 integral membrane protein family.</text>
</comment>
<dbReference type="InterPro" id="IPR000412">
    <property type="entry name" value="ABC_2_transport"/>
</dbReference>
<evidence type="ECO:0000256" key="3">
    <source>
        <dbReference type="ARBA" id="ARBA00022989"/>
    </source>
</evidence>
<dbReference type="Proteomes" id="UP000640489">
    <property type="component" value="Unassembled WGS sequence"/>
</dbReference>
<feature type="transmembrane region" description="Helical" evidence="6">
    <location>
        <begin position="156"/>
        <end position="178"/>
    </location>
</feature>
<keyword evidence="5" id="KW-0046">Antibiotic resistance</keyword>
<dbReference type="PANTHER" id="PTHR43229">
    <property type="entry name" value="NODULATION PROTEIN J"/>
    <property type="match status" value="1"/>
</dbReference>
<comment type="caution">
    <text evidence="8">The sequence shown here is derived from an EMBL/GenBank/DDBJ whole genome shotgun (WGS) entry which is preliminary data.</text>
</comment>
<dbReference type="GO" id="GO:0140359">
    <property type="term" value="F:ABC-type transporter activity"/>
    <property type="evidence" value="ECO:0007669"/>
    <property type="project" value="InterPro"/>
</dbReference>
<dbReference type="Pfam" id="PF01061">
    <property type="entry name" value="ABC2_membrane"/>
    <property type="match status" value="1"/>
</dbReference>
<dbReference type="GO" id="GO:0043190">
    <property type="term" value="C:ATP-binding cassette (ABC) transporter complex"/>
    <property type="evidence" value="ECO:0007669"/>
    <property type="project" value="InterPro"/>
</dbReference>
<evidence type="ECO:0000259" key="7">
    <source>
        <dbReference type="PROSITE" id="PS51012"/>
    </source>
</evidence>
<evidence type="ECO:0000256" key="5">
    <source>
        <dbReference type="ARBA" id="ARBA00023251"/>
    </source>
</evidence>
<dbReference type="InterPro" id="IPR047817">
    <property type="entry name" value="ABC2_TM_bact-type"/>
</dbReference>
<keyword evidence="6" id="KW-0813">Transport</keyword>
<keyword evidence="2 6" id="KW-0812">Transmembrane</keyword>
<evidence type="ECO:0000313" key="9">
    <source>
        <dbReference type="Proteomes" id="UP000640489"/>
    </source>
</evidence>
<evidence type="ECO:0000313" key="8">
    <source>
        <dbReference type="EMBL" id="MBF4764792.1"/>
    </source>
</evidence>
<dbReference type="AlphaFoldDB" id="A0A930VDY5"/>
<dbReference type="PIRSF" id="PIRSF006648">
    <property type="entry name" value="DrrB"/>
    <property type="match status" value="1"/>
</dbReference>
<proteinExistence type="inferred from homology"/>
<feature type="transmembrane region" description="Helical" evidence="6">
    <location>
        <begin position="40"/>
        <end position="64"/>
    </location>
</feature>
<keyword evidence="3 6" id="KW-1133">Transmembrane helix</keyword>
<feature type="transmembrane region" description="Helical" evidence="6">
    <location>
        <begin position="185"/>
        <end position="205"/>
    </location>
</feature>
<evidence type="ECO:0000256" key="1">
    <source>
        <dbReference type="ARBA" id="ARBA00004141"/>
    </source>
</evidence>
<comment type="subcellular location">
    <subcellularLocation>
        <location evidence="6">Cell membrane</location>
        <topology evidence="6">Multi-pass membrane protein</topology>
    </subcellularLocation>
    <subcellularLocation>
        <location evidence="1">Membrane</location>
        <topology evidence="1">Multi-pass membrane protein</topology>
    </subcellularLocation>
</comment>
<sequence>MTTTPARLERPEIRRTTLLTQSLAITRRNLIHIKRMPEMLLDVTIQPVMFVLLFAFVFGGSIAISGGDPREYREWLMAGIMGQTIAFASFIVAVGLTADIDKGIVDRLRSLPIHPAAVLVGRSISSLLHSSIGIVIMSLTGLAIGWRIHDGIARAALAYLLLLAWGFAMIWVGILVGATMRSVEAVNGLMFATMFPVTFLANTFAPAENMPTLLRIFAEWNPISSLVLAVRELWGTPLPPAEHELALPLQHPVISTIVWTVVITGVMAPLALRAFKRRTDV</sequence>
<name>A0A930VDY5_9ACTN</name>
<accession>A0A930VDY5</accession>
<feature type="transmembrane region" description="Helical" evidence="6">
    <location>
        <begin position="76"/>
        <end position="98"/>
    </location>
</feature>
<organism evidence="8 9">
    <name type="scientific">Nocardioides islandensis</name>
    <dbReference type="NCBI Taxonomy" id="433663"/>
    <lineage>
        <taxon>Bacteria</taxon>
        <taxon>Bacillati</taxon>
        <taxon>Actinomycetota</taxon>
        <taxon>Actinomycetes</taxon>
        <taxon>Propionibacteriales</taxon>
        <taxon>Nocardioidaceae</taxon>
        <taxon>Nocardioides</taxon>
    </lineage>
</organism>
<dbReference type="RefSeq" id="WP_194707977.1">
    <property type="nucleotide sequence ID" value="NZ_JADKPN010000011.1"/>
</dbReference>
<dbReference type="PROSITE" id="PS51012">
    <property type="entry name" value="ABC_TM2"/>
    <property type="match status" value="1"/>
</dbReference>
<evidence type="ECO:0000256" key="6">
    <source>
        <dbReference type="RuleBase" id="RU361157"/>
    </source>
</evidence>
<keyword evidence="4 6" id="KW-0472">Membrane</keyword>
<evidence type="ECO:0000256" key="4">
    <source>
        <dbReference type="ARBA" id="ARBA00023136"/>
    </source>
</evidence>
<reference evidence="8" key="1">
    <citation type="submission" date="2020-11" db="EMBL/GenBank/DDBJ databases">
        <title>Nocardioides sp. nov., isolated from Soil of Cynanchum wilfordii Hemsley rhizosphere.</title>
        <authorList>
            <person name="Lee J.-S."/>
            <person name="Suh M.K."/>
            <person name="Kim J.-S."/>
        </authorList>
    </citation>
    <scope>NUCLEOTIDE SEQUENCE</scope>
    <source>
        <strain evidence="8">KCTC 19275</strain>
    </source>
</reference>
<dbReference type="InterPro" id="IPR013525">
    <property type="entry name" value="ABC2_TM"/>
</dbReference>
<feature type="transmembrane region" description="Helical" evidence="6">
    <location>
        <begin position="253"/>
        <end position="272"/>
    </location>
</feature>